<evidence type="ECO:0000313" key="5">
    <source>
        <dbReference type="EMBL" id="MFD2264841.1"/>
    </source>
</evidence>
<dbReference type="Gene3D" id="3.40.640.10">
    <property type="entry name" value="Type I PLP-dependent aspartate aminotransferase-like (Major domain)"/>
    <property type="match status" value="1"/>
</dbReference>
<comment type="subunit">
    <text evidence="3">Homotetramer.</text>
</comment>
<evidence type="ECO:0000256" key="1">
    <source>
        <dbReference type="ARBA" id="ARBA00001933"/>
    </source>
</evidence>
<dbReference type="EMBL" id="JBHUIP010000014">
    <property type="protein sequence ID" value="MFD2264841.1"/>
    <property type="molecule type" value="Genomic_DNA"/>
</dbReference>
<keyword evidence="3" id="KW-0808">Transferase</keyword>
<dbReference type="InterPro" id="IPR000277">
    <property type="entry name" value="Cys/Met-Metab_PyrdxlP-dep_enz"/>
</dbReference>
<dbReference type="PANTHER" id="PTHR11808">
    <property type="entry name" value="TRANS-SULFURATION ENZYME FAMILY MEMBER"/>
    <property type="match status" value="1"/>
</dbReference>
<evidence type="ECO:0000313" key="6">
    <source>
        <dbReference type="Proteomes" id="UP001597295"/>
    </source>
</evidence>
<gene>
    <name evidence="3 5" type="primary">metZ</name>
    <name evidence="5" type="ORF">ACFSM5_18185</name>
</gene>
<dbReference type="InterPro" id="IPR015421">
    <property type="entry name" value="PyrdxlP-dep_Trfase_major"/>
</dbReference>
<evidence type="ECO:0000256" key="4">
    <source>
        <dbReference type="RuleBase" id="RU362118"/>
    </source>
</evidence>
<dbReference type="CDD" id="cd00614">
    <property type="entry name" value="CGS_like"/>
    <property type="match status" value="1"/>
</dbReference>
<dbReference type="InterPro" id="IPR006234">
    <property type="entry name" value="O-succ-hSer_sulfhydrylase"/>
</dbReference>
<comment type="similarity">
    <text evidence="3">Belongs to the trans-sulfuration enzymes family. MetZ subfamily.</text>
</comment>
<proteinExistence type="inferred from homology"/>
<comment type="caution">
    <text evidence="5">The sequence shown here is derived from an EMBL/GenBank/DDBJ whole genome shotgun (WGS) entry which is preliminary data.</text>
</comment>
<sequence>MGIPHPDDAIELDTLLIRGGLTRSNYGETSEAIHMTSGFTYGSAAEAEARFTGENPGFVYSRYANPTLDIFEQRLRQIEGAGGCHGTSSGMAAVYAALATSLNAGDHVVASRALFGSCHVILSTILPRYNITTTFVDGDDLKAWESAVRPNTKVFFLETPANPTLALVDLKAVSAIAHAAGAKVIVDNAFATPLLQRPLMLGADIVTYSATKHIDGQGRCLGGAVLGTSEYCTDVLQPFLRHTGPALSPFNAWLLSKGLETLSLRVQRSCDTAEILADHLGDKPQVAKLLYPHHDSHPQVELGRRQMYRGGTILSLELKGGRAAAWAFMDAFKIIDISNNLGDSKSLITHPTTTTHRAMAEEDRLAMGITEGLVRLSVGLEGVNDLLADIDRGLKAAAAHS</sequence>
<dbReference type="Proteomes" id="UP001597295">
    <property type="component" value="Unassembled WGS sequence"/>
</dbReference>
<dbReference type="NCBIfam" id="NF006003">
    <property type="entry name" value="PRK08133.1"/>
    <property type="match status" value="1"/>
</dbReference>
<keyword evidence="2 3" id="KW-0663">Pyridoxal phosphate</keyword>
<dbReference type="InterPro" id="IPR015424">
    <property type="entry name" value="PyrdxlP-dep_Trfase"/>
</dbReference>
<dbReference type="EC" id="2.5.1.-" evidence="3"/>
<keyword evidence="3" id="KW-0028">Amino-acid biosynthesis</keyword>
<dbReference type="PIRSF" id="PIRSF001434">
    <property type="entry name" value="CGS"/>
    <property type="match status" value="1"/>
</dbReference>
<dbReference type="NCBIfam" id="TIGR01325">
    <property type="entry name" value="O_suc_HS_sulf"/>
    <property type="match status" value="1"/>
</dbReference>
<keyword evidence="3" id="KW-0486">Methionine biosynthesis</keyword>
<evidence type="ECO:0000256" key="2">
    <source>
        <dbReference type="ARBA" id="ARBA00022898"/>
    </source>
</evidence>
<comment type="cofactor">
    <cofactor evidence="1 3 4">
        <name>pyridoxal 5'-phosphate</name>
        <dbReference type="ChEBI" id="CHEBI:597326"/>
    </cofactor>
</comment>
<dbReference type="Pfam" id="PF01053">
    <property type="entry name" value="Cys_Met_Meta_PP"/>
    <property type="match status" value="1"/>
</dbReference>
<comment type="function">
    <text evidence="3">Catalyzes the formation of L-homocysteine from O-succinyl-L-homoserine (OSHS) and hydrogen sulfide.</text>
</comment>
<comment type="pathway">
    <text evidence="3">Amino-acid biosynthesis; L-methionine biosynthesis via de novo pathway; L-homocysteine from O-succinyl-L-homoserine: step 1/1.</text>
</comment>
<comment type="catalytic activity">
    <reaction evidence="3">
        <text>O-succinyl-L-homoserine + hydrogen sulfide = L-homocysteine + succinate</text>
        <dbReference type="Rhea" id="RHEA:27826"/>
        <dbReference type="ChEBI" id="CHEBI:29919"/>
        <dbReference type="ChEBI" id="CHEBI:30031"/>
        <dbReference type="ChEBI" id="CHEBI:57661"/>
        <dbReference type="ChEBI" id="CHEBI:58199"/>
    </reaction>
</comment>
<feature type="modified residue" description="N6-(pyridoxal phosphate)lysine" evidence="3">
    <location>
        <position position="212"/>
    </location>
</feature>
<name>A0ABW5DXY2_9PROT</name>
<dbReference type="PANTHER" id="PTHR11808:SF80">
    <property type="entry name" value="CYSTATHIONINE GAMMA-LYASE"/>
    <property type="match status" value="1"/>
</dbReference>
<dbReference type="InterPro" id="IPR015422">
    <property type="entry name" value="PyrdxlP-dep_Trfase_small"/>
</dbReference>
<reference evidence="6" key="1">
    <citation type="journal article" date="2019" name="Int. J. Syst. Evol. Microbiol.">
        <title>The Global Catalogue of Microorganisms (GCM) 10K type strain sequencing project: providing services to taxonomists for standard genome sequencing and annotation.</title>
        <authorList>
            <consortium name="The Broad Institute Genomics Platform"/>
            <consortium name="The Broad Institute Genome Sequencing Center for Infectious Disease"/>
            <person name="Wu L."/>
            <person name="Ma J."/>
        </authorList>
    </citation>
    <scope>NUCLEOTIDE SEQUENCE [LARGE SCALE GENOMIC DNA]</scope>
    <source>
        <strain evidence="6">CGMCC 1.19062</strain>
    </source>
</reference>
<protein>
    <recommendedName>
        <fullName evidence="3">O-succinylhomoserine sulfhydrylase</fullName>
        <shortName evidence="3">OSH sulfhydrylase</shortName>
        <shortName evidence="3">OSHS sulfhydrylase</shortName>
        <ecNumber evidence="3">2.5.1.-</ecNumber>
    </recommendedName>
</protein>
<dbReference type="RefSeq" id="WP_379877976.1">
    <property type="nucleotide sequence ID" value="NZ_JBHUIP010000014.1"/>
</dbReference>
<dbReference type="Gene3D" id="3.90.1150.10">
    <property type="entry name" value="Aspartate Aminotransferase, domain 1"/>
    <property type="match status" value="1"/>
</dbReference>
<dbReference type="SUPFAM" id="SSF53383">
    <property type="entry name" value="PLP-dependent transferases"/>
    <property type="match status" value="1"/>
</dbReference>
<dbReference type="HAMAP" id="MF_02056">
    <property type="entry name" value="MetZ"/>
    <property type="match status" value="1"/>
</dbReference>
<accession>A0ABW5DXY2</accession>
<evidence type="ECO:0000256" key="3">
    <source>
        <dbReference type="HAMAP-Rule" id="MF_02056"/>
    </source>
</evidence>
<keyword evidence="6" id="KW-1185">Reference proteome</keyword>
<organism evidence="5 6">
    <name type="scientific">Lacibacterium aquatile</name>
    <dbReference type="NCBI Taxonomy" id="1168082"/>
    <lineage>
        <taxon>Bacteria</taxon>
        <taxon>Pseudomonadati</taxon>
        <taxon>Pseudomonadota</taxon>
        <taxon>Alphaproteobacteria</taxon>
        <taxon>Rhodospirillales</taxon>
        <taxon>Rhodospirillaceae</taxon>
    </lineage>
</organism>